<evidence type="ECO:0000256" key="3">
    <source>
        <dbReference type="ARBA" id="ARBA00038695"/>
    </source>
</evidence>
<evidence type="ECO:0000313" key="8">
    <source>
        <dbReference type="Proteomes" id="UP000186513"/>
    </source>
</evidence>
<reference evidence="7" key="1">
    <citation type="submission" date="2016-11" db="EMBL/GenBank/DDBJ databases">
        <authorList>
            <person name="Jaros S."/>
            <person name="Januszkiewicz K."/>
            <person name="Wedrychowicz H."/>
        </authorList>
    </citation>
    <scope>NUCLEOTIDE SEQUENCE [LARGE SCALE GENOMIC DNA]</scope>
    <source>
        <strain evidence="7">DSM 18899</strain>
    </source>
</reference>
<organism evidence="7 8">
    <name type="scientific">Chitinimonas taiwanensis DSM 18899</name>
    <dbReference type="NCBI Taxonomy" id="1121279"/>
    <lineage>
        <taxon>Bacteria</taxon>
        <taxon>Pseudomonadati</taxon>
        <taxon>Pseudomonadota</taxon>
        <taxon>Betaproteobacteria</taxon>
        <taxon>Neisseriales</taxon>
        <taxon>Chitinibacteraceae</taxon>
        <taxon>Chitinimonas</taxon>
    </lineage>
</organism>
<dbReference type="EMBL" id="FPKR01000006">
    <property type="protein sequence ID" value="SFZ76029.1"/>
    <property type="molecule type" value="Genomic_DNA"/>
</dbReference>
<dbReference type="STRING" id="1121279.SAMN02745887_01846"/>
<name>A0A1K2HH21_9NEIS</name>
<dbReference type="InterPro" id="IPR050574">
    <property type="entry name" value="HPF/YfiA_ribosome-assoc"/>
</dbReference>
<dbReference type="Pfam" id="PF02482">
    <property type="entry name" value="Ribosomal_S30AE"/>
    <property type="match status" value="1"/>
</dbReference>
<feature type="region of interest" description="Disordered" evidence="6">
    <location>
        <begin position="88"/>
        <end position="112"/>
    </location>
</feature>
<dbReference type="FunFam" id="3.30.160.100:FF:000001">
    <property type="entry name" value="Ribosome hibernation promoting factor"/>
    <property type="match status" value="1"/>
</dbReference>
<dbReference type="NCBIfam" id="TIGR00741">
    <property type="entry name" value="yfiA"/>
    <property type="match status" value="1"/>
</dbReference>
<proteinExistence type="inferred from homology"/>
<keyword evidence="8" id="KW-1185">Reference proteome</keyword>
<evidence type="ECO:0000313" key="7">
    <source>
        <dbReference type="EMBL" id="SFZ76029.1"/>
    </source>
</evidence>
<feature type="compositionally biased region" description="Basic and acidic residues" evidence="6">
    <location>
        <begin position="88"/>
        <end position="100"/>
    </location>
</feature>
<dbReference type="GO" id="GO:0043024">
    <property type="term" value="F:ribosomal small subunit binding"/>
    <property type="evidence" value="ECO:0007669"/>
    <property type="project" value="TreeGrafter"/>
</dbReference>
<dbReference type="Gene3D" id="3.30.160.100">
    <property type="entry name" value="Ribosome hibernation promotion factor-like"/>
    <property type="match status" value="1"/>
</dbReference>
<dbReference type="GO" id="GO:0022627">
    <property type="term" value="C:cytosolic small ribosomal subunit"/>
    <property type="evidence" value="ECO:0007669"/>
    <property type="project" value="TreeGrafter"/>
</dbReference>
<evidence type="ECO:0000256" key="1">
    <source>
        <dbReference type="ARBA" id="ARBA00022845"/>
    </source>
</evidence>
<sequence length="112" mass="13123">MNLTISGHHLEVTQAIREYVETKLERVTRHFDHVIDMNVILSVEKLQQKIEVTVHVRGKDIHVEAIQEDMYAAIDLVADKLDRQVLKHKEKRYNDRHSDAMKYQPEPEQPAA</sequence>
<gene>
    <name evidence="7" type="ORF">SAMN02745887_01846</name>
</gene>
<evidence type="ECO:0000256" key="4">
    <source>
        <dbReference type="ARBA" id="ARBA00041148"/>
    </source>
</evidence>
<keyword evidence="1" id="KW-0810">Translation regulation</keyword>
<dbReference type="RefSeq" id="WP_072428354.1">
    <property type="nucleotide sequence ID" value="NZ_FPKR01000006.1"/>
</dbReference>
<accession>A0A1K2HH21</accession>
<comment type="subunit">
    <text evidence="3">Associates exclusively with 100S ribosomes, which are dimers of 70S ribosomes.</text>
</comment>
<dbReference type="PANTHER" id="PTHR33231:SF1">
    <property type="entry name" value="30S RIBOSOMAL PROTEIN"/>
    <property type="match status" value="1"/>
</dbReference>
<dbReference type="AlphaFoldDB" id="A0A1K2HH21"/>
<dbReference type="Proteomes" id="UP000186513">
    <property type="component" value="Unassembled WGS sequence"/>
</dbReference>
<evidence type="ECO:0000256" key="2">
    <source>
        <dbReference type="ARBA" id="ARBA00038434"/>
    </source>
</evidence>
<dbReference type="PANTHER" id="PTHR33231">
    <property type="entry name" value="30S RIBOSOMAL PROTEIN"/>
    <property type="match status" value="1"/>
</dbReference>
<dbReference type="SUPFAM" id="SSF69754">
    <property type="entry name" value="Ribosome binding protein Y (YfiA homologue)"/>
    <property type="match status" value="1"/>
</dbReference>
<dbReference type="GO" id="GO:0045900">
    <property type="term" value="P:negative regulation of translational elongation"/>
    <property type="evidence" value="ECO:0007669"/>
    <property type="project" value="TreeGrafter"/>
</dbReference>
<evidence type="ECO:0000256" key="5">
    <source>
        <dbReference type="ARBA" id="ARBA00041319"/>
    </source>
</evidence>
<dbReference type="InterPro" id="IPR003489">
    <property type="entry name" value="RHF/RaiA"/>
</dbReference>
<protein>
    <recommendedName>
        <fullName evidence="4">Ribosome hibernation promoting factor</fullName>
    </recommendedName>
    <alternativeName>
        <fullName evidence="5">Hibernation factor HPF</fullName>
    </alternativeName>
</protein>
<dbReference type="OrthoDB" id="9795980at2"/>
<dbReference type="InterPro" id="IPR036567">
    <property type="entry name" value="RHF-like"/>
</dbReference>
<dbReference type="CDD" id="cd00552">
    <property type="entry name" value="RaiA"/>
    <property type="match status" value="1"/>
</dbReference>
<evidence type="ECO:0000256" key="6">
    <source>
        <dbReference type="SAM" id="MobiDB-lite"/>
    </source>
</evidence>
<comment type="similarity">
    <text evidence="2">Belongs to the HPF/YfiA ribosome-associated protein family. Short HPF subfamily.</text>
</comment>